<dbReference type="EMBL" id="JACEMT010000036">
    <property type="protein sequence ID" value="MBA4501504.1"/>
    <property type="molecule type" value="Genomic_DNA"/>
</dbReference>
<reference evidence="7 8" key="1">
    <citation type="submission" date="2020-07" db="EMBL/GenBank/DDBJ databases">
        <title>Bacterium isolated from marien macroalgae.</title>
        <authorList>
            <person name="Zhu K."/>
            <person name="Lu D."/>
            <person name="Du Z."/>
        </authorList>
    </citation>
    <scope>NUCLEOTIDE SEQUENCE [LARGE SCALE GENOMIC DNA]</scope>
    <source>
        <strain evidence="7 8">3-1745</strain>
    </source>
</reference>
<dbReference type="Pfam" id="PF04932">
    <property type="entry name" value="Wzy_C"/>
    <property type="match status" value="1"/>
</dbReference>
<dbReference type="PANTHER" id="PTHR37422:SF13">
    <property type="entry name" value="LIPOPOLYSACCHARIDE BIOSYNTHESIS PROTEIN PA4999-RELATED"/>
    <property type="match status" value="1"/>
</dbReference>
<feature type="transmembrane region" description="Helical" evidence="5">
    <location>
        <begin position="18"/>
        <end position="37"/>
    </location>
</feature>
<feature type="transmembrane region" description="Helical" evidence="5">
    <location>
        <begin position="123"/>
        <end position="142"/>
    </location>
</feature>
<feature type="transmembrane region" description="Helical" evidence="5">
    <location>
        <begin position="204"/>
        <end position="222"/>
    </location>
</feature>
<evidence type="ECO:0000256" key="5">
    <source>
        <dbReference type="SAM" id="Phobius"/>
    </source>
</evidence>
<feature type="transmembrane region" description="Helical" evidence="5">
    <location>
        <begin position="43"/>
        <end position="59"/>
    </location>
</feature>
<accession>A0A7W1WWG5</accession>
<dbReference type="GO" id="GO:0016874">
    <property type="term" value="F:ligase activity"/>
    <property type="evidence" value="ECO:0007669"/>
    <property type="project" value="UniProtKB-KW"/>
</dbReference>
<feature type="transmembrane region" description="Helical" evidence="5">
    <location>
        <begin position="229"/>
        <end position="249"/>
    </location>
</feature>
<evidence type="ECO:0000313" key="7">
    <source>
        <dbReference type="EMBL" id="MBA4501504.1"/>
    </source>
</evidence>
<keyword evidence="7" id="KW-0436">Ligase</keyword>
<comment type="subcellular location">
    <subcellularLocation>
        <location evidence="1">Membrane</location>
        <topology evidence="1">Multi-pass membrane protein</topology>
    </subcellularLocation>
</comment>
<evidence type="ECO:0000256" key="2">
    <source>
        <dbReference type="ARBA" id="ARBA00022692"/>
    </source>
</evidence>
<gene>
    <name evidence="7" type="ORF">H1S06_03905</name>
</gene>
<organism evidence="7 8">
    <name type="scientific">Marinobacterium marinum</name>
    <dbReference type="NCBI Taxonomy" id="2756129"/>
    <lineage>
        <taxon>Bacteria</taxon>
        <taxon>Pseudomonadati</taxon>
        <taxon>Pseudomonadota</taxon>
        <taxon>Gammaproteobacteria</taxon>
        <taxon>Oceanospirillales</taxon>
        <taxon>Oceanospirillaceae</taxon>
        <taxon>Marinobacterium</taxon>
    </lineage>
</organism>
<protein>
    <submittedName>
        <fullName evidence="7">O-antigen ligase family protein</fullName>
    </submittedName>
</protein>
<dbReference type="InterPro" id="IPR051533">
    <property type="entry name" value="WaaL-like"/>
</dbReference>
<evidence type="ECO:0000259" key="6">
    <source>
        <dbReference type="Pfam" id="PF04932"/>
    </source>
</evidence>
<dbReference type="RefSeq" id="WP_181737435.1">
    <property type="nucleotide sequence ID" value="NZ_JACEMT010000036.1"/>
</dbReference>
<feature type="transmembrane region" description="Helical" evidence="5">
    <location>
        <begin position="71"/>
        <end position="88"/>
    </location>
</feature>
<feature type="transmembrane region" description="Helical" evidence="5">
    <location>
        <begin position="100"/>
        <end position="118"/>
    </location>
</feature>
<evidence type="ECO:0000256" key="1">
    <source>
        <dbReference type="ARBA" id="ARBA00004141"/>
    </source>
</evidence>
<evidence type="ECO:0000256" key="3">
    <source>
        <dbReference type="ARBA" id="ARBA00022989"/>
    </source>
</evidence>
<feature type="transmembrane region" description="Helical" evidence="5">
    <location>
        <begin position="154"/>
        <end position="173"/>
    </location>
</feature>
<feature type="transmembrane region" description="Helical" evidence="5">
    <location>
        <begin position="364"/>
        <end position="381"/>
    </location>
</feature>
<keyword evidence="3 5" id="KW-1133">Transmembrane helix</keyword>
<dbReference type="GO" id="GO:0016020">
    <property type="term" value="C:membrane"/>
    <property type="evidence" value="ECO:0007669"/>
    <property type="project" value="UniProtKB-SubCell"/>
</dbReference>
<feature type="domain" description="O-antigen ligase-related" evidence="6">
    <location>
        <begin position="190"/>
        <end position="347"/>
    </location>
</feature>
<feature type="transmembrane region" description="Helical" evidence="5">
    <location>
        <begin position="339"/>
        <end position="357"/>
    </location>
</feature>
<dbReference type="Proteomes" id="UP000538931">
    <property type="component" value="Unassembled WGS sequence"/>
</dbReference>
<keyword evidence="8" id="KW-1185">Reference proteome</keyword>
<dbReference type="AlphaFoldDB" id="A0A7W1WWG5"/>
<comment type="caution">
    <text evidence="7">The sequence shown here is derived from an EMBL/GenBank/DDBJ whole genome shotgun (WGS) entry which is preliminary data.</text>
</comment>
<dbReference type="PANTHER" id="PTHR37422">
    <property type="entry name" value="TEICHURONIC ACID BIOSYNTHESIS PROTEIN TUAE"/>
    <property type="match status" value="1"/>
</dbReference>
<evidence type="ECO:0000313" key="8">
    <source>
        <dbReference type="Proteomes" id="UP000538931"/>
    </source>
</evidence>
<evidence type="ECO:0000256" key="4">
    <source>
        <dbReference type="ARBA" id="ARBA00023136"/>
    </source>
</evidence>
<feature type="transmembrane region" description="Helical" evidence="5">
    <location>
        <begin position="180"/>
        <end position="198"/>
    </location>
</feature>
<dbReference type="InterPro" id="IPR007016">
    <property type="entry name" value="O-antigen_ligase-rel_domated"/>
</dbReference>
<keyword evidence="4 5" id="KW-0472">Membrane</keyword>
<sequence length="424" mass="47098">MSVCSAGKACWRAHRDRWLFAVNTALLGWFFIGLSALDLNPSTSGLLLLALLCAVPTLQHAPEVWSSQRSWLLGLLLYGCFLIGYMALEGGDEFSRFDRPARFVAMTLVMLYLLRFGFSGRFLWLAVLLGTLVGTYTGLYEAFVEGAKRARGDFYPITFGYLMAALSLLCFFYARHEQQLAIRLTMLLAGIVGIIGAFSSGTRGVAVIFAAVAVAALVRWIWRKGIRMRWLAAGLLLVLGTLTVCYQVMPQVKRAVTQTQWELQQIQAGNLTTSFGQRLQMWSVALHLGSQHPVTGVGHDLEQIRSQSRAYIEERGFSQGALQYHHFHNAYIEAFAKRGFPGLAVFLLLMVAAPWGMKTHYRDAVLMILAVFVVGGLTEAVMTSGRLLYLLMVGVSVFRCLDYFEVRRQREMQAGSLVGGVAHA</sequence>
<proteinExistence type="predicted"/>
<name>A0A7W1WWG5_9GAMM</name>
<keyword evidence="2 5" id="KW-0812">Transmembrane</keyword>